<evidence type="ECO:0000256" key="11">
    <source>
        <dbReference type="ARBA" id="ARBA00023242"/>
    </source>
</evidence>
<dbReference type="GO" id="GO:0000724">
    <property type="term" value="P:double-strand break repair via homologous recombination"/>
    <property type="evidence" value="ECO:0007669"/>
    <property type="project" value="TreeGrafter"/>
</dbReference>
<dbReference type="Pfam" id="PF08646">
    <property type="entry name" value="Rep_fac-A_C"/>
    <property type="match status" value="1"/>
</dbReference>
<dbReference type="InterPro" id="IPR031657">
    <property type="entry name" value="REPA_OB_2"/>
</dbReference>
<dbReference type="GO" id="GO:0007004">
    <property type="term" value="P:telomere maintenance via telomerase"/>
    <property type="evidence" value="ECO:0007669"/>
    <property type="project" value="TreeGrafter"/>
</dbReference>
<evidence type="ECO:0000256" key="10">
    <source>
        <dbReference type="ARBA" id="ARBA00023204"/>
    </source>
</evidence>
<sequence length="568" mass="63481">MNRELLVKNRQKLSRRGRIIIILNMEVIIPECEIIGNPSLPPEAEPVSQNVSSTNNSGSFTRETLNGSAGSDSNSVARLVSKSSANPANGAPSFPPTIQPSYKPPPMYKNRGAIMKNEAPARIIPIAALNPYQGRWAIKARVTAKGDIRRYNNAKGDGKVFSFDLLDSDGGEIRVTCFNSVVDRFYEVVEVGKVYVMSKGSLKPAKKNFNHLNNEWEIFLEAASTVEPCPDENDSIPTQQFNFRPISEIENAENNSILDIIGIVTSVNPSVTILRKNGMETQRRIMNLKDESGKSVELTLWGEFCNKEGSQLQEALDSGFFPVLAVKAGKVNDFSGKSVGTISSTQLFMNPNLPEADRLKVWFDGGGKNAASQSISKDVMPAFSQNLIRKTISQIKDEGLGRGERPDWVTVKATVSFIKADNFCYTACPLMIGDRQCNKKVTKVAGGNWCCDRCDKEFEECDYRYLLQVQVQDHTGLTWVTAFQESGEDILGCSAKELYKLKYEENDDIRFPEIMRRSLFEQYLFRLKIKEELYGDEQKVKITAVKAEKVNPSMESRYLLDLIGRHSV</sequence>
<feature type="domain" description="Replication factor A C-terminal" evidence="15">
    <location>
        <begin position="408"/>
        <end position="559"/>
    </location>
</feature>
<keyword evidence="7 12" id="KW-0862">Zinc</keyword>
<evidence type="ECO:0000256" key="7">
    <source>
        <dbReference type="ARBA" id="ARBA00022833"/>
    </source>
</evidence>
<dbReference type="GO" id="GO:0006289">
    <property type="term" value="P:nucleotide-excision repair"/>
    <property type="evidence" value="ECO:0007669"/>
    <property type="project" value="TreeGrafter"/>
</dbReference>
<dbReference type="PANTHER" id="PTHR23273:SF47">
    <property type="entry name" value="REPLICATION PROTEIN A 70 KDA DNA-BINDING SUBUNIT A"/>
    <property type="match status" value="1"/>
</dbReference>
<evidence type="ECO:0000256" key="3">
    <source>
        <dbReference type="ARBA" id="ARBA00022705"/>
    </source>
</evidence>
<evidence type="ECO:0000256" key="4">
    <source>
        <dbReference type="ARBA" id="ARBA00022723"/>
    </source>
</evidence>
<dbReference type="RefSeq" id="XP_020091057.1">
    <property type="nucleotide sequence ID" value="XM_020235468.1"/>
</dbReference>
<evidence type="ECO:0000259" key="16">
    <source>
        <dbReference type="Pfam" id="PF16900"/>
    </source>
</evidence>
<feature type="region of interest" description="Disordered" evidence="13">
    <location>
        <begin position="40"/>
        <end position="106"/>
    </location>
</feature>
<dbReference type="FunFam" id="2.40.50.140:FF:000064">
    <property type="entry name" value="Replication protein A subunit"/>
    <property type="match status" value="1"/>
</dbReference>
<keyword evidence="4 12" id="KW-0479">Metal-binding</keyword>
<dbReference type="FunFam" id="2.40.50.140:FF:000090">
    <property type="entry name" value="Replication protein A subunit"/>
    <property type="match status" value="1"/>
</dbReference>
<gene>
    <name evidence="18" type="primary">LOC109712044</name>
</gene>
<dbReference type="OrthoDB" id="1751331at2759"/>
<comment type="subunit">
    <text evidence="12">Heterotrimer of RPA1, RPA2 and RPA3 (canonical replication protein A complex).</text>
</comment>
<dbReference type="PANTHER" id="PTHR23273">
    <property type="entry name" value="REPLICATION FACTOR A 1, RFA1"/>
    <property type="match status" value="1"/>
</dbReference>
<dbReference type="GO" id="GO:0043047">
    <property type="term" value="F:single-stranded telomeric DNA binding"/>
    <property type="evidence" value="ECO:0007669"/>
    <property type="project" value="TreeGrafter"/>
</dbReference>
<comment type="similarity">
    <text evidence="2 12">Belongs to the replication factor A protein 1 family.</text>
</comment>
<evidence type="ECO:0000256" key="12">
    <source>
        <dbReference type="RuleBase" id="RU364130"/>
    </source>
</evidence>
<evidence type="ECO:0000259" key="15">
    <source>
        <dbReference type="Pfam" id="PF08646"/>
    </source>
</evidence>
<evidence type="ECO:0000259" key="14">
    <source>
        <dbReference type="Pfam" id="PF01336"/>
    </source>
</evidence>
<keyword evidence="9" id="KW-0233">DNA recombination</keyword>
<comment type="function">
    <text evidence="12">Component of the replication protein A complex (RPA) required for DNA recombination, repair and replication. The activity of RPA is mediated by single-stranded DNA binding and protein interactions. Probably involved in repair of double-strand DNA breaks (DSBs) induced by genotoxic stresses.</text>
</comment>
<dbReference type="Pfam" id="PF16900">
    <property type="entry name" value="REPA_OB_2"/>
    <property type="match status" value="1"/>
</dbReference>
<accession>A0A6P5F620</accession>
<evidence type="ECO:0000256" key="2">
    <source>
        <dbReference type="ARBA" id="ARBA00005690"/>
    </source>
</evidence>
<dbReference type="CDD" id="cd04475">
    <property type="entry name" value="RPA1_DBD_B"/>
    <property type="match status" value="1"/>
</dbReference>
<dbReference type="GO" id="GO:0006260">
    <property type="term" value="P:DNA replication"/>
    <property type="evidence" value="ECO:0007669"/>
    <property type="project" value="UniProtKB-KW"/>
</dbReference>
<dbReference type="CDD" id="cd04474">
    <property type="entry name" value="RPA1_DBD_A"/>
    <property type="match status" value="1"/>
</dbReference>
<dbReference type="InterPro" id="IPR047192">
    <property type="entry name" value="Euk_RPA1_DBD_C"/>
</dbReference>
<dbReference type="InterPro" id="IPR004591">
    <property type="entry name" value="Rfa1"/>
</dbReference>
<dbReference type="GO" id="GO:0051321">
    <property type="term" value="P:meiotic cell cycle"/>
    <property type="evidence" value="ECO:0007669"/>
    <property type="project" value="TreeGrafter"/>
</dbReference>
<keyword evidence="6 12" id="KW-0863">Zinc-finger</keyword>
<dbReference type="SUPFAM" id="SSF50249">
    <property type="entry name" value="Nucleic acid-binding proteins"/>
    <property type="match status" value="3"/>
</dbReference>
<feature type="compositionally biased region" description="Pro residues" evidence="13">
    <location>
        <begin position="93"/>
        <end position="106"/>
    </location>
</feature>
<organism evidence="17 18">
    <name type="scientific">Ananas comosus</name>
    <name type="common">Pineapple</name>
    <name type="synonym">Ananas ananas</name>
    <dbReference type="NCBI Taxonomy" id="4615"/>
    <lineage>
        <taxon>Eukaryota</taxon>
        <taxon>Viridiplantae</taxon>
        <taxon>Streptophyta</taxon>
        <taxon>Embryophyta</taxon>
        <taxon>Tracheophyta</taxon>
        <taxon>Spermatophyta</taxon>
        <taxon>Magnoliopsida</taxon>
        <taxon>Liliopsida</taxon>
        <taxon>Poales</taxon>
        <taxon>Bromeliaceae</taxon>
        <taxon>Bromelioideae</taxon>
        <taxon>Ananas</taxon>
    </lineage>
</organism>
<dbReference type="InterPro" id="IPR004365">
    <property type="entry name" value="NA-bd_OB_tRNA"/>
</dbReference>
<dbReference type="GeneID" id="109712044"/>
<feature type="compositionally biased region" description="Polar residues" evidence="13">
    <location>
        <begin position="47"/>
        <end position="87"/>
    </location>
</feature>
<keyword evidence="17" id="KW-1185">Reference proteome</keyword>
<name>A0A6P5F620_ANACO</name>
<comment type="subcellular location">
    <subcellularLocation>
        <location evidence="1 12">Nucleus</location>
    </subcellularLocation>
</comment>
<protein>
    <recommendedName>
        <fullName evidence="12">Replication protein A subunit</fullName>
    </recommendedName>
</protein>
<evidence type="ECO:0000256" key="8">
    <source>
        <dbReference type="ARBA" id="ARBA00023125"/>
    </source>
</evidence>
<reference evidence="18" key="2">
    <citation type="submission" date="2025-08" db="UniProtKB">
        <authorList>
            <consortium name="RefSeq"/>
        </authorList>
    </citation>
    <scope>IDENTIFICATION</scope>
    <source>
        <tissue evidence="18">Leaf</tissue>
    </source>
</reference>
<reference evidence="17" key="1">
    <citation type="journal article" date="2015" name="Nat. Genet.">
        <title>The pineapple genome and the evolution of CAM photosynthesis.</title>
        <authorList>
            <person name="Ming R."/>
            <person name="VanBuren R."/>
            <person name="Wai C.M."/>
            <person name="Tang H."/>
            <person name="Schatz M.C."/>
            <person name="Bowers J.E."/>
            <person name="Lyons E."/>
            <person name="Wang M.L."/>
            <person name="Chen J."/>
            <person name="Biggers E."/>
            <person name="Zhang J."/>
            <person name="Huang L."/>
            <person name="Zhang L."/>
            <person name="Miao W."/>
            <person name="Zhang J."/>
            <person name="Ye Z."/>
            <person name="Miao C."/>
            <person name="Lin Z."/>
            <person name="Wang H."/>
            <person name="Zhou H."/>
            <person name="Yim W.C."/>
            <person name="Priest H.D."/>
            <person name="Zheng C."/>
            <person name="Woodhouse M."/>
            <person name="Edger P.P."/>
            <person name="Guyot R."/>
            <person name="Guo H.B."/>
            <person name="Guo H."/>
            <person name="Zheng G."/>
            <person name="Singh R."/>
            <person name="Sharma A."/>
            <person name="Min X."/>
            <person name="Zheng Y."/>
            <person name="Lee H."/>
            <person name="Gurtowski J."/>
            <person name="Sedlazeck F.J."/>
            <person name="Harkess A."/>
            <person name="McKain M.R."/>
            <person name="Liao Z."/>
            <person name="Fang J."/>
            <person name="Liu J."/>
            <person name="Zhang X."/>
            <person name="Zhang Q."/>
            <person name="Hu W."/>
            <person name="Qin Y."/>
            <person name="Wang K."/>
            <person name="Chen L.Y."/>
            <person name="Shirley N."/>
            <person name="Lin Y.R."/>
            <person name="Liu L.Y."/>
            <person name="Hernandez A.G."/>
            <person name="Wright C.L."/>
            <person name="Bulone V."/>
            <person name="Tuskan G.A."/>
            <person name="Heath K."/>
            <person name="Zee F."/>
            <person name="Moore P.H."/>
            <person name="Sunkar R."/>
            <person name="Leebens-Mack J.H."/>
            <person name="Mockler T."/>
            <person name="Bennetzen J.L."/>
            <person name="Freeling M."/>
            <person name="Sankoff D."/>
            <person name="Paterson A.H."/>
            <person name="Zhu X."/>
            <person name="Yang X."/>
            <person name="Smith J.A."/>
            <person name="Cushman J.C."/>
            <person name="Paull R.E."/>
            <person name="Yu Q."/>
        </authorList>
    </citation>
    <scope>NUCLEOTIDE SEQUENCE [LARGE SCALE GENOMIC DNA]</scope>
    <source>
        <strain evidence="17">cv. F153</strain>
    </source>
</reference>
<dbReference type="CDD" id="cd04476">
    <property type="entry name" value="RPA1_DBD_C"/>
    <property type="match status" value="1"/>
</dbReference>
<keyword evidence="11 12" id="KW-0539">Nucleus</keyword>
<dbReference type="GO" id="GO:0008270">
    <property type="term" value="F:zinc ion binding"/>
    <property type="evidence" value="ECO:0007669"/>
    <property type="project" value="UniProtKB-KW"/>
</dbReference>
<dbReference type="NCBIfam" id="TIGR00617">
    <property type="entry name" value="rpa1"/>
    <property type="match status" value="1"/>
</dbReference>
<keyword evidence="5" id="KW-0227">DNA damage</keyword>
<evidence type="ECO:0000256" key="13">
    <source>
        <dbReference type="SAM" id="MobiDB-lite"/>
    </source>
</evidence>
<dbReference type="InterPro" id="IPR013955">
    <property type="entry name" value="Rep_factor-A_C"/>
</dbReference>
<evidence type="ECO:0000256" key="9">
    <source>
        <dbReference type="ARBA" id="ARBA00023172"/>
    </source>
</evidence>
<dbReference type="GO" id="GO:0003684">
    <property type="term" value="F:damaged DNA binding"/>
    <property type="evidence" value="ECO:0007669"/>
    <property type="project" value="TreeGrafter"/>
</dbReference>
<evidence type="ECO:0000313" key="17">
    <source>
        <dbReference type="Proteomes" id="UP000515123"/>
    </source>
</evidence>
<dbReference type="InterPro" id="IPR012340">
    <property type="entry name" value="NA-bd_OB-fold"/>
</dbReference>
<dbReference type="AlphaFoldDB" id="A0A6P5F620"/>
<keyword evidence="3 12" id="KW-0235">DNA replication</keyword>
<feature type="domain" description="OB" evidence="14">
    <location>
        <begin position="142"/>
        <end position="218"/>
    </location>
</feature>
<feature type="domain" description="Replication protein A OB" evidence="16">
    <location>
        <begin position="246"/>
        <end position="350"/>
    </location>
</feature>
<evidence type="ECO:0000256" key="6">
    <source>
        <dbReference type="ARBA" id="ARBA00022771"/>
    </source>
</evidence>
<dbReference type="Pfam" id="PF01336">
    <property type="entry name" value="tRNA_anti-codon"/>
    <property type="match status" value="1"/>
</dbReference>
<dbReference type="GO" id="GO:0005662">
    <property type="term" value="C:DNA replication factor A complex"/>
    <property type="evidence" value="ECO:0007669"/>
    <property type="project" value="TreeGrafter"/>
</dbReference>
<evidence type="ECO:0000313" key="18">
    <source>
        <dbReference type="RefSeq" id="XP_020091057.1"/>
    </source>
</evidence>
<dbReference type="Gene3D" id="2.40.50.140">
    <property type="entry name" value="Nucleic acid-binding proteins"/>
    <property type="match status" value="3"/>
</dbReference>
<dbReference type="Proteomes" id="UP000515123">
    <property type="component" value="Linkage group 6"/>
</dbReference>
<keyword evidence="8 12" id="KW-0238">DNA-binding</keyword>
<evidence type="ECO:0000256" key="5">
    <source>
        <dbReference type="ARBA" id="ARBA00022763"/>
    </source>
</evidence>
<proteinExistence type="inferred from homology"/>
<keyword evidence="10" id="KW-0234">DNA repair</keyword>
<dbReference type="FunFam" id="2.40.50.140:FF:000041">
    <property type="entry name" value="Replication protein A subunit"/>
    <property type="match status" value="1"/>
</dbReference>
<evidence type="ECO:0000256" key="1">
    <source>
        <dbReference type="ARBA" id="ARBA00004123"/>
    </source>
</evidence>